<proteinExistence type="predicted"/>
<keyword evidence="3" id="KW-1133">Transmembrane helix</keyword>
<keyword evidence="3" id="KW-0812">Transmembrane</keyword>
<comment type="subcellular location">
    <subcellularLocation>
        <location evidence="1">Cell surface</location>
    </subcellularLocation>
</comment>
<evidence type="ECO:0000313" key="4">
    <source>
        <dbReference type="EMBL" id="QTN01504.1"/>
    </source>
</evidence>
<evidence type="ECO:0000256" key="2">
    <source>
        <dbReference type="ARBA" id="ARBA00023287"/>
    </source>
</evidence>
<sequence>MLNRKIMKFVYMLIPQNSKGFTLISLLFGLAILLMVLPCVGIFYQSLPTENHYQEQAVRLAFQFLADQSEQSVEMRVEGNDLLFESEEGSIISISQYEDLLRRQVSGEGHEILLRNVSDFSTELLPFGLKMTVVMGGGEQYEKIIRYP</sequence>
<evidence type="ECO:0000313" key="5">
    <source>
        <dbReference type="Proteomes" id="UP000665043"/>
    </source>
</evidence>
<dbReference type="InterPro" id="IPR016977">
    <property type="entry name" value="ComGF"/>
</dbReference>
<dbReference type="InterPro" id="IPR012902">
    <property type="entry name" value="N_methyl_site"/>
</dbReference>
<reference evidence="4 5" key="1">
    <citation type="submission" date="2019-12" db="EMBL/GenBank/DDBJ databases">
        <title>The whole genome sequencing of a strain isolated from a Mars analog, Dalangtan Playa.</title>
        <authorList>
            <person name="Huang T."/>
        </authorList>
    </citation>
    <scope>NUCLEOTIDE SEQUENCE [LARGE SCALE GENOMIC DNA]</scope>
    <source>
        <strain evidence="4 5">DP4-553-S</strain>
    </source>
</reference>
<organism evidence="4 5">
    <name type="scientific">Sediminibacillus dalangtanensis</name>
    <dbReference type="NCBI Taxonomy" id="2729421"/>
    <lineage>
        <taxon>Bacteria</taxon>
        <taxon>Bacillati</taxon>
        <taxon>Bacillota</taxon>
        <taxon>Bacilli</taxon>
        <taxon>Bacillales</taxon>
        <taxon>Bacillaceae</taxon>
        <taxon>Sediminibacillus</taxon>
    </lineage>
</organism>
<keyword evidence="2" id="KW-0178">Competence</keyword>
<keyword evidence="3" id="KW-0472">Membrane</keyword>
<dbReference type="Pfam" id="PF15980">
    <property type="entry name" value="ComGF"/>
    <property type="match status" value="1"/>
</dbReference>
<keyword evidence="5" id="KW-1185">Reference proteome</keyword>
<evidence type="ECO:0000256" key="3">
    <source>
        <dbReference type="SAM" id="Phobius"/>
    </source>
</evidence>
<accession>A0ABX7W066</accession>
<dbReference type="EMBL" id="CP046956">
    <property type="protein sequence ID" value="QTN01504.1"/>
    <property type="molecule type" value="Genomic_DNA"/>
</dbReference>
<protein>
    <recommendedName>
        <fullName evidence="6">Competence protein ComGF</fullName>
    </recommendedName>
</protein>
<evidence type="ECO:0008006" key="6">
    <source>
        <dbReference type="Google" id="ProtNLM"/>
    </source>
</evidence>
<evidence type="ECO:0000256" key="1">
    <source>
        <dbReference type="ARBA" id="ARBA00004241"/>
    </source>
</evidence>
<dbReference type="Proteomes" id="UP000665043">
    <property type="component" value="Chromosome"/>
</dbReference>
<gene>
    <name evidence="4" type="ORF">ERJ70_11220</name>
</gene>
<feature type="transmembrane region" description="Helical" evidence="3">
    <location>
        <begin position="21"/>
        <end position="44"/>
    </location>
</feature>
<dbReference type="Pfam" id="PF07963">
    <property type="entry name" value="N_methyl"/>
    <property type="match status" value="1"/>
</dbReference>
<name>A0ABX7W066_9BACI</name>